<keyword evidence="2" id="KW-1185">Reference proteome</keyword>
<sequence>MGAGGRRGEETGDLGCMGNYRLCSVGDVLGVGGRKGEESSDLGCMGNYDLDKHQWGFCDGEGGRAPPKGPKPTFQCIPSPSSSNHVYRVNDDLGLDVVVILLESDCKDEGLFVLCTRIMRPDSNNEKKLKRKEAEKLHKV</sequence>
<organism evidence="1 2">
    <name type="scientific">Cinnamomum micranthum f. kanehirae</name>
    <dbReference type="NCBI Taxonomy" id="337451"/>
    <lineage>
        <taxon>Eukaryota</taxon>
        <taxon>Viridiplantae</taxon>
        <taxon>Streptophyta</taxon>
        <taxon>Embryophyta</taxon>
        <taxon>Tracheophyta</taxon>
        <taxon>Spermatophyta</taxon>
        <taxon>Magnoliopsida</taxon>
        <taxon>Magnoliidae</taxon>
        <taxon>Laurales</taxon>
        <taxon>Lauraceae</taxon>
        <taxon>Cinnamomum</taxon>
    </lineage>
</organism>
<dbReference type="EMBL" id="QPKB01000003">
    <property type="protein sequence ID" value="RWR78908.1"/>
    <property type="molecule type" value="Genomic_DNA"/>
</dbReference>
<protein>
    <submittedName>
        <fullName evidence="1">Uncharacterized protein</fullName>
    </submittedName>
</protein>
<evidence type="ECO:0000313" key="1">
    <source>
        <dbReference type="EMBL" id="RWR78908.1"/>
    </source>
</evidence>
<accession>A0A443NK95</accession>
<dbReference type="Proteomes" id="UP000283530">
    <property type="component" value="Unassembled WGS sequence"/>
</dbReference>
<gene>
    <name evidence="1" type="ORF">CKAN_00746200</name>
</gene>
<comment type="caution">
    <text evidence="1">The sequence shown here is derived from an EMBL/GenBank/DDBJ whole genome shotgun (WGS) entry which is preliminary data.</text>
</comment>
<evidence type="ECO:0000313" key="2">
    <source>
        <dbReference type="Proteomes" id="UP000283530"/>
    </source>
</evidence>
<name>A0A443NK95_9MAGN</name>
<proteinExistence type="predicted"/>
<reference evidence="1 2" key="1">
    <citation type="journal article" date="2019" name="Nat. Plants">
        <title>Stout camphor tree genome fills gaps in understanding of flowering plant genome evolution.</title>
        <authorList>
            <person name="Chaw S.M."/>
            <person name="Liu Y.C."/>
            <person name="Wu Y.W."/>
            <person name="Wang H.Y."/>
            <person name="Lin C.I."/>
            <person name="Wu C.S."/>
            <person name="Ke H.M."/>
            <person name="Chang L.Y."/>
            <person name="Hsu C.Y."/>
            <person name="Yang H.T."/>
            <person name="Sudianto E."/>
            <person name="Hsu M.H."/>
            <person name="Wu K.P."/>
            <person name="Wang L.N."/>
            <person name="Leebens-Mack J.H."/>
            <person name="Tsai I.J."/>
        </authorList>
    </citation>
    <scope>NUCLEOTIDE SEQUENCE [LARGE SCALE GENOMIC DNA]</scope>
    <source>
        <strain evidence="2">cv. Chaw 1501</strain>
        <tissue evidence="1">Young leaves</tissue>
    </source>
</reference>
<dbReference type="AlphaFoldDB" id="A0A443NK95"/>